<dbReference type="AlphaFoldDB" id="A0A0A8YBY6"/>
<evidence type="ECO:0000313" key="2">
    <source>
        <dbReference type="EMBL" id="JAD22878.1"/>
    </source>
</evidence>
<proteinExistence type="predicted"/>
<accession>A0A0A8YBY6</accession>
<reference evidence="2" key="2">
    <citation type="journal article" date="2015" name="Data Brief">
        <title>Shoot transcriptome of the giant reed, Arundo donax.</title>
        <authorList>
            <person name="Barrero R.A."/>
            <person name="Guerrero F.D."/>
            <person name="Moolhuijzen P."/>
            <person name="Goolsby J.A."/>
            <person name="Tidwell J."/>
            <person name="Bellgard S.E."/>
            <person name="Bellgard M.I."/>
        </authorList>
    </citation>
    <scope>NUCLEOTIDE SEQUENCE</scope>
    <source>
        <tissue evidence="2">Shoot tissue taken approximately 20 cm above the soil surface</tissue>
    </source>
</reference>
<dbReference type="EMBL" id="GBRH01275017">
    <property type="protein sequence ID" value="JAD22878.1"/>
    <property type="molecule type" value="Transcribed_RNA"/>
</dbReference>
<reference evidence="2" key="1">
    <citation type="submission" date="2014-09" db="EMBL/GenBank/DDBJ databases">
        <authorList>
            <person name="Magalhaes I.L.F."/>
            <person name="Oliveira U."/>
            <person name="Santos F.R."/>
            <person name="Vidigal T.H.D.A."/>
            <person name="Brescovit A.D."/>
            <person name="Santos A.J."/>
        </authorList>
    </citation>
    <scope>NUCLEOTIDE SEQUENCE</scope>
    <source>
        <tissue evidence="2">Shoot tissue taken approximately 20 cm above the soil surface</tissue>
    </source>
</reference>
<evidence type="ECO:0000256" key="1">
    <source>
        <dbReference type="SAM" id="Phobius"/>
    </source>
</evidence>
<keyword evidence="1" id="KW-0472">Membrane</keyword>
<keyword evidence="1" id="KW-1133">Transmembrane helix</keyword>
<keyword evidence="1" id="KW-0812">Transmembrane</keyword>
<protein>
    <submittedName>
        <fullName evidence="2">Uncharacterized protein</fullName>
    </submittedName>
</protein>
<name>A0A0A8YBY6_ARUDO</name>
<organism evidence="2">
    <name type="scientific">Arundo donax</name>
    <name type="common">Giant reed</name>
    <name type="synonym">Donax arundinaceus</name>
    <dbReference type="NCBI Taxonomy" id="35708"/>
    <lineage>
        <taxon>Eukaryota</taxon>
        <taxon>Viridiplantae</taxon>
        <taxon>Streptophyta</taxon>
        <taxon>Embryophyta</taxon>
        <taxon>Tracheophyta</taxon>
        <taxon>Spermatophyta</taxon>
        <taxon>Magnoliopsida</taxon>
        <taxon>Liliopsida</taxon>
        <taxon>Poales</taxon>
        <taxon>Poaceae</taxon>
        <taxon>PACMAD clade</taxon>
        <taxon>Arundinoideae</taxon>
        <taxon>Arundineae</taxon>
        <taxon>Arundo</taxon>
    </lineage>
</organism>
<feature type="transmembrane region" description="Helical" evidence="1">
    <location>
        <begin position="60"/>
        <end position="81"/>
    </location>
</feature>
<sequence>MPYFGGDLIPLLHLLRCGWGSVLGPRPRSRRLGRVPLSYLGSGSHGGAPMRSTVGTWASVSYFSAFPFIALVGWLGLVPAANYRCAICAPRWHHQDVEVVLASTAALAPVVSPTPPPLLLLIQSILPLYPPLLILELN</sequence>